<evidence type="ECO:0000313" key="1">
    <source>
        <dbReference type="EMBL" id="KRM41653.1"/>
    </source>
</evidence>
<reference evidence="1 2" key="1">
    <citation type="journal article" date="2015" name="Genome Announc.">
        <title>Expanding the biotechnology potential of lactobacilli through comparative genomics of 213 strains and associated genera.</title>
        <authorList>
            <person name="Sun Z."/>
            <person name="Harris H.M."/>
            <person name="McCann A."/>
            <person name="Guo C."/>
            <person name="Argimon S."/>
            <person name="Zhang W."/>
            <person name="Yang X."/>
            <person name="Jeffery I.B."/>
            <person name="Cooney J.C."/>
            <person name="Kagawa T.F."/>
            <person name="Liu W."/>
            <person name="Song Y."/>
            <person name="Salvetti E."/>
            <person name="Wrobel A."/>
            <person name="Rasinkangas P."/>
            <person name="Parkhill J."/>
            <person name="Rea M.C."/>
            <person name="O'Sullivan O."/>
            <person name="Ritari J."/>
            <person name="Douillard F.P."/>
            <person name="Paul Ross R."/>
            <person name="Yang R."/>
            <person name="Briner A.E."/>
            <person name="Felis G.E."/>
            <person name="de Vos W.M."/>
            <person name="Barrangou R."/>
            <person name="Klaenhammer T.R."/>
            <person name="Caufield P.W."/>
            <person name="Cui Y."/>
            <person name="Zhang H."/>
            <person name="O'Toole P.W."/>
        </authorList>
    </citation>
    <scope>NUCLEOTIDE SEQUENCE [LARGE SCALE GENOMIC DNA]</scope>
    <source>
        <strain evidence="1 2">DSM 20533</strain>
    </source>
</reference>
<keyword evidence="2" id="KW-1185">Reference proteome</keyword>
<sequence length="89" mass="10419">MPFIYVAYTQQKQDYAKVVYQKATKHVDSKQLEAARNYNRQIFTQQQVNAWAAGEKYINSVFTREQLKQPIGYISIPAIHLDPMVIYYG</sequence>
<accession>A0A0R1YIE0</accession>
<dbReference type="PATRIC" id="fig|1423721.4.peg.1245"/>
<dbReference type="AlphaFoldDB" id="A0A0R1YIE0"/>
<dbReference type="InterPro" id="IPR023365">
    <property type="entry name" value="Sortase_dom-sf"/>
</dbReference>
<dbReference type="Gene3D" id="2.40.260.10">
    <property type="entry name" value="Sortase"/>
    <property type="match status" value="1"/>
</dbReference>
<organism evidence="1 2">
    <name type="scientific">Amylolactobacillus amylophilus DSM 20533 = JCM 1125</name>
    <dbReference type="NCBI Taxonomy" id="1423721"/>
    <lineage>
        <taxon>Bacteria</taxon>
        <taxon>Bacillati</taxon>
        <taxon>Bacillota</taxon>
        <taxon>Bacilli</taxon>
        <taxon>Lactobacillales</taxon>
        <taxon>Lactobacillaceae</taxon>
        <taxon>Amylolactobacillus</taxon>
    </lineage>
</organism>
<evidence type="ECO:0000313" key="2">
    <source>
        <dbReference type="Proteomes" id="UP000051230"/>
    </source>
</evidence>
<dbReference type="STRING" id="1423721.LA20533_00940"/>
<dbReference type="EMBL" id="AYYS01000027">
    <property type="protein sequence ID" value="KRM41653.1"/>
    <property type="molecule type" value="Genomic_DNA"/>
</dbReference>
<proteinExistence type="predicted"/>
<dbReference type="RefSeq" id="WP_056946960.1">
    <property type="nucleotide sequence ID" value="NZ_AYYS01000027.1"/>
</dbReference>
<dbReference type="Proteomes" id="UP000051230">
    <property type="component" value="Unassembled WGS sequence"/>
</dbReference>
<dbReference type="KEGG" id="lah:LA20533_00940"/>
<name>A0A0R1YIE0_9LACO</name>
<gene>
    <name evidence="1" type="ORF">FD40_GL001215</name>
</gene>
<protein>
    <submittedName>
        <fullName evidence="1">Uncharacterized protein</fullName>
    </submittedName>
</protein>
<comment type="caution">
    <text evidence="1">The sequence shown here is derived from an EMBL/GenBank/DDBJ whole genome shotgun (WGS) entry which is preliminary data.</text>
</comment>